<sequence>MASTSSPSLWRGVFELGYVTNDIEYTVERFRQTHGFTGFAINQGTTAYQSAAGEIIVGTQIALGYVDQTLVEIIQPDDWSTPNIYTDFFNLPPLSRPFARFHHLGFDLGDEQAFAQARTVLIDNANAPIIGEMNGGGIRCLYQDDRETSGHLNAYMTMSDEVRSYMQSLPRN</sequence>
<dbReference type="Proteomes" id="UP000016568">
    <property type="component" value="Unassembled WGS sequence"/>
</dbReference>
<protein>
    <recommendedName>
        <fullName evidence="3">VOC domain-containing protein</fullName>
    </recommendedName>
</protein>
<dbReference type="Gene3D" id="3.10.180.10">
    <property type="entry name" value="2,3-Dihydroxybiphenyl 1,2-Dioxygenase, domain 1"/>
    <property type="match status" value="1"/>
</dbReference>
<gene>
    <name evidence="1" type="ORF">NT2_08_00920</name>
</gene>
<dbReference type="AlphaFoldDB" id="U2YND4"/>
<dbReference type="EMBL" id="BASZ01000008">
    <property type="protein sequence ID" value="GAD50305.1"/>
    <property type="molecule type" value="Genomic_DNA"/>
</dbReference>
<proteinExistence type="predicted"/>
<evidence type="ECO:0008006" key="3">
    <source>
        <dbReference type="Google" id="ProtNLM"/>
    </source>
</evidence>
<dbReference type="InterPro" id="IPR029068">
    <property type="entry name" value="Glyas_Bleomycin-R_OHBP_Dase"/>
</dbReference>
<keyword evidence="2" id="KW-1185">Reference proteome</keyword>
<dbReference type="eggNOG" id="ENOG5030YVE">
    <property type="taxonomic scope" value="Bacteria"/>
</dbReference>
<dbReference type="KEGG" id="ntd:EGO55_03370"/>
<organism evidence="1 2">
    <name type="scientific">Caenibius tardaugens NBRC 16725</name>
    <dbReference type="NCBI Taxonomy" id="1219035"/>
    <lineage>
        <taxon>Bacteria</taxon>
        <taxon>Pseudomonadati</taxon>
        <taxon>Pseudomonadota</taxon>
        <taxon>Alphaproteobacteria</taxon>
        <taxon>Sphingomonadales</taxon>
        <taxon>Erythrobacteraceae</taxon>
        <taxon>Caenibius</taxon>
    </lineage>
</organism>
<dbReference type="RefSeq" id="WP_021691123.1">
    <property type="nucleotide sequence ID" value="NZ_BASZ01000008.1"/>
</dbReference>
<accession>U2YND4</accession>
<evidence type="ECO:0000313" key="1">
    <source>
        <dbReference type="EMBL" id="GAD50305.1"/>
    </source>
</evidence>
<evidence type="ECO:0000313" key="2">
    <source>
        <dbReference type="Proteomes" id="UP000016568"/>
    </source>
</evidence>
<name>U2YND4_9SPHN</name>
<comment type="caution">
    <text evidence="1">The sequence shown here is derived from an EMBL/GenBank/DDBJ whole genome shotgun (WGS) entry which is preliminary data.</text>
</comment>
<reference evidence="1 2" key="1">
    <citation type="submission" date="2013-09" db="EMBL/GenBank/DDBJ databases">
        <title>Whole genome shotgun sequence of Novosphingobium tardaugens NBRC 16725.</title>
        <authorList>
            <person name="Isaki S."/>
            <person name="Hosoyama A."/>
            <person name="Tsuchikane K."/>
            <person name="Katsumata H."/>
            <person name="Ando Y."/>
            <person name="Yamazaki S."/>
            <person name="Fujita N."/>
        </authorList>
    </citation>
    <scope>NUCLEOTIDE SEQUENCE [LARGE SCALE GENOMIC DNA]</scope>
    <source>
        <strain evidence="1 2">NBRC 16725</strain>
    </source>
</reference>